<comment type="pathway">
    <text evidence="3">Cofactor biosynthesis; (R)-pantothenate biosynthesis; (R)-pantoate from 3-methyl-2-oxobutanoate: step 2/2.</text>
</comment>
<keyword evidence="7" id="KW-1185">Reference proteome</keyword>
<sequence>MALLLSGGGGAVTVAVVGAGAVGCTLAVALVEAGVDVVLCARSPLDAVTLTDDDHGTRTHRIPVATDPAEARPVDHVVLATKIHQTGSVWPWLHALTGPDTVIVAAQNGVDHADRVPDALQNRVAPALVYVNAERTGPGEVRARRTERELVLADDPAGRTAAELFSPTWLRVEMVPDLRSAAWRKLLTNVAANPITALTTRRVEVLREPAVAELALAALRETAAVGRAEGADLPDDAAEDTLRWLQDLPAGSTSSMLQDRLAGRPLEADGLTGAVVRLAGRHGIDVPASRMLLALTAAVGPG</sequence>
<accession>A0ABS6UT35</accession>
<dbReference type="EMBL" id="JADQDK010000001">
    <property type="protein sequence ID" value="MBW0135375.1"/>
    <property type="molecule type" value="Genomic_DNA"/>
</dbReference>
<dbReference type="NCBIfam" id="TIGR00745">
    <property type="entry name" value="apbA_panE"/>
    <property type="match status" value="1"/>
</dbReference>
<dbReference type="EC" id="1.1.1.169" evidence="3"/>
<comment type="catalytic activity">
    <reaction evidence="3">
        <text>(R)-pantoate + NADP(+) = 2-dehydropantoate + NADPH + H(+)</text>
        <dbReference type="Rhea" id="RHEA:16233"/>
        <dbReference type="ChEBI" id="CHEBI:11561"/>
        <dbReference type="ChEBI" id="CHEBI:15378"/>
        <dbReference type="ChEBI" id="CHEBI:15980"/>
        <dbReference type="ChEBI" id="CHEBI:57783"/>
        <dbReference type="ChEBI" id="CHEBI:58349"/>
        <dbReference type="EC" id="1.1.1.169"/>
    </reaction>
</comment>
<dbReference type="Proteomes" id="UP000694287">
    <property type="component" value="Unassembled WGS sequence"/>
</dbReference>
<keyword evidence="2 3" id="KW-0560">Oxidoreductase</keyword>
<name>A0ABS6UT35_9PSEU</name>
<evidence type="ECO:0000313" key="7">
    <source>
        <dbReference type="Proteomes" id="UP000694287"/>
    </source>
</evidence>
<dbReference type="GO" id="GO:0008677">
    <property type="term" value="F:2-dehydropantoate 2-reductase activity"/>
    <property type="evidence" value="ECO:0007669"/>
    <property type="project" value="UniProtKB-EC"/>
</dbReference>
<feature type="domain" description="Ketopantoate reductase N-terminal" evidence="4">
    <location>
        <begin position="14"/>
        <end position="150"/>
    </location>
</feature>
<dbReference type="NCBIfam" id="NF005091">
    <property type="entry name" value="PRK06522.2-2"/>
    <property type="match status" value="1"/>
</dbReference>
<evidence type="ECO:0000259" key="4">
    <source>
        <dbReference type="Pfam" id="PF02558"/>
    </source>
</evidence>
<dbReference type="InterPro" id="IPR013332">
    <property type="entry name" value="KPR_N"/>
</dbReference>
<comment type="caution">
    <text evidence="6">The sequence shown here is derived from an EMBL/GenBank/DDBJ whole genome shotgun (WGS) entry which is preliminary data.</text>
</comment>
<evidence type="ECO:0000256" key="2">
    <source>
        <dbReference type="ARBA" id="ARBA00023002"/>
    </source>
</evidence>
<evidence type="ECO:0000259" key="5">
    <source>
        <dbReference type="Pfam" id="PF08546"/>
    </source>
</evidence>
<organism evidence="6 7">
    <name type="scientific">Pseudonocardia abyssalis</name>
    <dbReference type="NCBI Taxonomy" id="2792008"/>
    <lineage>
        <taxon>Bacteria</taxon>
        <taxon>Bacillati</taxon>
        <taxon>Actinomycetota</taxon>
        <taxon>Actinomycetes</taxon>
        <taxon>Pseudonocardiales</taxon>
        <taxon>Pseudonocardiaceae</taxon>
        <taxon>Pseudonocardia</taxon>
    </lineage>
</organism>
<keyword evidence="1 3" id="KW-0521">NADP</keyword>
<comment type="function">
    <text evidence="3">Catalyzes the NADPH-dependent reduction of ketopantoate into pantoic acid.</text>
</comment>
<dbReference type="InterPro" id="IPR013752">
    <property type="entry name" value="KPA_reductase"/>
</dbReference>
<dbReference type="PANTHER" id="PTHR21708">
    <property type="entry name" value="PROBABLE 2-DEHYDROPANTOATE 2-REDUCTASE"/>
    <property type="match status" value="1"/>
</dbReference>
<dbReference type="InterPro" id="IPR051402">
    <property type="entry name" value="KPR-Related"/>
</dbReference>
<dbReference type="InterPro" id="IPR003710">
    <property type="entry name" value="ApbA"/>
</dbReference>
<proteinExistence type="inferred from homology"/>
<reference evidence="6 7" key="1">
    <citation type="submission" date="2020-11" db="EMBL/GenBank/DDBJ databases">
        <title>Pseudonocardia abyssalis sp. nov. and Pseudonocardia oceani sp. nov., description and phylogenomic analysis of two novel actinomycetes isolated from the deep Southern Ocean.</title>
        <authorList>
            <person name="Parra J."/>
        </authorList>
    </citation>
    <scope>NUCLEOTIDE SEQUENCE [LARGE SCALE GENOMIC DNA]</scope>
    <source>
        <strain evidence="6 7">KRD-168</strain>
    </source>
</reference>
<comment type="similarity">
    <text evidence="3">Belongs to the ketopantoate reductase family.</text>
</comment>
<dbReference type="Pfam" id="PF02558">
    <property type="entry name" value="ApbA"/>
    <property type="match status" value="1"/>
</dbReference>
<protein>
    <recommendedName>
        <fullName evidence="3">2-dehydropantoate 2-reductase</fullName>
        <ecNumber evidence="3">1.1.1.169</ecNumber>
    </recommendedName>
    <alternativeName>
        <fullName evidence="3">Ketopantoate reductase</fullName>
    </alternativeName>
</protein>
<feature type="domain" description="Ketopantoate reductase C-terminal" evidence="5">
    <location>
        <begin position="177"/>
        <end position="298"/>
    </location>
</feature>
<evidence type="ECO:0000256" key="1">
    <source>
        <dbReference type="ARBA" id="ARBA00022857"/>
    </source>
</evidence>
<dbReference type="Pfam" id="PF08546">
    <property type="entry name" value="ApbA_C"/>
    <property type="match status" value="1"/>
</dbReference>
<evidence type="ECO:0000256" key="3">
    <source>
        <dbReference type="RuleBase" id="RU362068"/>
    </source>
</evidence>
<dbReference type="PANTHER" id="PTHR21708:SF26">
    <property type="entry name" value="2-DEHYDROPANTOATE 2-REDUCTASE"/>
    <property type="match status" value="1"/>
</dbReference>
<evidence type="ECO:0000313" key="6">
    <source>
        <dbReference type="EMBL" id="MBW0135375.1"/>
    </source>
</evidence>
<keyword evidence="3" id="KW-0566">Pantothenate biosynthesis</keyword>
<gene>
    <name evidence="6" type="ORF">I4I81_14070</name>
</gene>